<gene>
    <name evidence="2" type="ORF">ASU35_02900</name>
</gene>
<dbReference type="STRING" id="290052.ASU35_02900"/>
<evidence type="ECO:0000313" key="2">
    <source>
        <dbReference type="EMBL" id="KSV58366.1"/>
    </source>
</evidence>
<proteinExistence type="predicted"/>
<dbReference type="RefSeq" id="WP_058353407.1">
    <property type="nucleotide sequence ID" value="NZ_CABMMD010000175.1"/>
</dbReference>
<protein>
    <submittedName>
        <fullName evidence="2">Uncharacterized protein</fullName>
    </submittedName>
</protein>
<comment type="caution">
    <text evidence="2">The sequence shown here is derived from an EMBL/GenBank/DDBJ whole genome shotgun (WGS) entry which is preliminary data.</text>
</comment>
<dbReference type="EMBL" id="LNAM01000175">
    <property type="protein sequence ID" value="KSV58366.1"/>
    <property type="molecule type" value="Genomic_DNA"/>
</dbReference>
<sequence>MNRKYKIGAVLFILAVGMFAFYKMYSSRAIIWHIENVDIKEIASIEVVYRASSDGLFYASPTSSLVGAEAYGEVLQRLEELQYTYYADESNQTTSSKLSDRGYSFQESLSISIYERNGESIQLCLRQNAEKKWSFMELQLYSQKGIKDRKLYKVDYNQGSQYIDWILELCNN</sequence>
<dbReference type="AlphaFoldDB" id="A0A0V8QD80"/>
<keyword evidence="3" id="KW-1185">Reference proteome</keyword>
<dbReference type="Proteomes" id="UP000054874">
    <property type="component" value="Unassembled WGS sequence"/>
</dbReference>
<evidence type="ECO:0000313" key="3">
    <source>
        <dbReference type="Proteomes" id="UP000054874"/>
    </source>
</evidence>
<accession>A0A0V8QD80</accession>
<keyword evidence="1" id="KW-0812">Transmembrane</keyword>
<organism evidence="2 3">
    <name type="scientific">Acetivibrio ethanolgignens</name>
    <dbReference type="NCBI Taxonomy" id="290052"/>
    <lineage>
        <taxon>Bacteria</taxon>
        <taxon>Bacillati</taxon>
        <taxon>Bacillota</taxon>
        <taxon>Clostridia</taxon>
        <taxon>Eubacteriales</taxon>
        <taxon>Oscillospiraceae</taxon>
        <taxon>Acetivibrio</taxon>
    </lineage>
</organism>
<evidence type="ECO:0000256" key="1">
    <source>
        <dbReference type="SAM" id="Phobius"/>
    </source>
</evidence>
<feature type="transmembrane region" description="Helical" evidence="1">
    <location>
        <begin position="7"/>
        <end position="25"/>
    </location>
</feature>
<name>A0A0V8QD80_9FIRM</name>
<keyword evidence="1" id="KW-0472">Membrane</keyword>
<reference evidence="2 3" key="1">
    <citation type="submission" date="2015-11" db="EMBL/GenBank/DDBJ databases">
        <title>Butyribacter intestini gen. nov., sp. nov., a butyric acid-producing bacterium of the family Lachnospiraceae isolated from the human faeces.</title>
        <authorList>
            <person name="Zou Y."/>
            <person name="Xue W."/>
            <person name="Luo G."/>
            <person name="Lv M."/>
        </authorList>
    </citation>
    <scope>NUCLEOTIDE SEQUENCE [LARGE SCALE GENOMIC DNA]</scope>
    <source>
        <strain evidence="2 3">ACET-33324</strain>
    </source>
</reference>
<keyword evidence="1" id="KW-1133">Transmembrane helix</keyword>